<evidence type="ECO:0000259" key="1">
    <source>
        <dbReference type="Pfam" id="PF01408"/>
    </source>
</evidence>
<feature type="domain" description="GFO/IDH/MocA-like oxidoreductase" evidence="2">
    <location>
        <begin position="130"/>
        <end position="259"/>
    </location>
</feature>
<feature type="domain" description="Gfo/Idh/MocA-like oxidoreductase N-terminal" evidence="1">
    <location>
        <begin position="7"/>
        <end position="120"/>
    </location>
</feature>
<protein>
    <submittedName>
        <fullName evidence="3">Putative oxidoreductase YcjS</fullName>
        <ecNumber evidence="3">1.-.-.-</ecNumber>
    </submittedName>
</protein>
<dbReference type="SUPFAM" id="SSF51735">
    <property type="entry name" value="NAD(P)-binding Rossmann-fold domains"/>
    <property type="match status" value="1"/>
</dbReference>
<dbReference type="InterPro" id="IPR055170">
    <property type="entry name" value="GFO_IDH_MocA-like_dom"/>
</dbReference>
<sequence length="339" mass="37395">MEDTGSLRVAMVGAGYFSQFHVDAWGRMPRADLAGVCDRNLAAAEATGAPAFDDLEAMLAAVSPDILDVVVPPVTHAETLRIAFAHGVKHVICQKPFCRTLDEAKVIAAEAEATGVTLIVHENFRFQPWFRFIKGVLESGELGELQQVSFRLRPGDGQGPRAYLDRQPYFQKMERLLIHETAVHFIDTFRYLLGDPTAVYADLRRLNPVIAGEDAGFFIMDHPNGVRSLFDGNRHIDHIATNTRWTMGEALVEGTKGVLELLGDGTVWKREFGSLERALVFTPTTEGFAGDCVYALQEHVVAGVLDGAPFENLAREYLTIVTIEEAVYRSDAEGCKLTL</sequence>
<dbReference type="GO" id="GO:0016491">
    <property type="term" value="F:oxidoreductase activity"/>
    <property type="evidence" value="ECO:0007669"/>
    <property type="project" value="UniProtKB-KW"/>
</dbReference>
<dbReference type="PANTHER" id="PTHR43708:SF8">
    <property type="entry name" value="OXIDOREDUCTASE"/>
    <property type="match status" value="1"/>
</dbReference>
<evidence type="ECO:0000313" key="3">
    <source>
        <dbReference type="EMBL" id="SMX22825.1"/>
    </source>
</evidence>
<dbReference type="Pfam" id="PF22725">
    <property type="entry name" value="GFO_IDH_MocA_C3"/>
    <property type="match status" value="1"/>
</dbReference>
<keyword evidence="4" id="KW-1185">Reference proteome</keyword>
<accession>A0A238IY84</accession>
<dbReference type="EMBL" id="FXXQ01000002">
    <property type="protein sequence ID" value="SMX22825.1"/>
    <property type="molecule type" value="Genomic_DNA"/>
</dbReference>
<dbReference type="RefSeq" id="WP_093973041.1">
    <property type="nucleotide sequence ID" value="NZ_FXXQ01000002.1"/>
</dbReference>
<organism evidence="3 4">
    <name type="scientific">Boseongicola aestuarii</name>
    <dbReference type="NCBI Taxonomy" id="1470561"/>
    <lineage>
        <taxon>Bacteria</taxon>
        <taxon>Pseudomonadati</taxon>
        <taxon>Pseudomonadota</taxon>
        <taxon>Alphaproteobacteria</taxon>
        <taxon>Rhodobacterales</taxon>
        <taxon>Paracoccaceae</taxon>
        <taxon>Boseongicola</taxon>
    </lineage>
</organism>
<gene>
    <name evidence="3" type="primary">ycjS_1</name>
    <name evidence="3" type="ORF">BOA8489_00923</name>
</gene>
<name>A0A238IY84_9RHOB</name>
<dbReference type="Pfam" id="PF01408">
    <property type="entry name" value="GFO_IDH_MocA"/>
    <property type="match status" value="1"/>
</dbReference>
<dbReference type="SUPFAM" id="SSF55347">
    <property type="entry name" value="Glyceraldehyde-3-phosphate dehydrogenase-like, C-terminal domain"/>
    <property type="match status" value="1"/>
</dbReference>
<evidence type="ECO:0000259" key="2">
    <source>
        <dbReference type="Pfam" id="PF22725"/>
    </source>
</evidence>
<keyword evidence="3" id="KW-0560">Oxidoreductase</keyword>
<dbReference type="PANTHER" id="PTHR43708">
    <property type="entry name" value="CONSERVED EXPRESSED OXIDOREDUCTASE (EUROFUNG)"/>
    <property type="match status" value="1"/>
</dbReference>
<dbReference type="EC" id="1.-.-.-" evidence="3"/>
<dbReference type="AlphaFoldDB" id="A0A238IY84"/>
<dbReference type="InterPro" id="IPR036291">
    <property type="entry name" value="NAD(P)-bd_dom_sf"/>
</dbReference>
<dbReference type="Gene3D" id="3.30.360.10">
    <property type="entry name" value="Dihydrodipicolinate Reductase, domain 2"/>
    <property type="match status" value="1"/>
</dbReference>
<dbReference type="Gene3D" id="3.40.50.720">
    <property type="entry name" value="NAD(P)-binding Rossmann-like Domain"/>
    <property type="match status" value="1"/>
</dbReference>
<dbReference type="GO" id="GO:0000166">
    <property type="term" value="F:nucleotide binding"/>
    <property type="evidence" value="ECO:0007669"/>
    <property type="project" value="InterPro"/>
</dbReference>
<reference evidence="3 4" key="1">
    <citation type="submission" date="2017-05" db="EMBL/GenBank/DDBJ databases">
        <authorList>
            <person name="Song R."/>
            <person name="Chenine A.L."/>
            <person name="Ruprecht R.M."/>
        </authorList>
    </citation>
    <scope>NUCLEOTIDE SEQUENCE [LARGE SCALE GENOMIC DNA]</scope>
    <source>
        <strain evidence="3 4">CECT 8489</strain>
    </source>
</reference>
<proteinExistence type="predicted"/>
<evidence type="ECO:0000313" key="4">
    <source>
        <dbReference type="Proteomes" id="UP000201838"/>
    </source>
</evidence>
<dbReference type="InterPro" id="IPR000683">
    <property type="entry name" value="Gfo/Idh/MocA-like_OxRdtase_N"/>
</dbReference>
<dbReference type="InterPro" id="IPR051317">
    <property type="entry name" value="Gfo/Idh/MocA_oxidoreduct"/>
</dbReference>
<dbReference type="OrthoDB" id="9792935at2"/>
<dbReference type="Proteomes" id="UP000201838">
    <property type="component" value="Unassembled WGS sequence"/>
</dbReference>